<name>A0AAN9AI20_9CAEN</name>
<dbReference type="FunFam" id="1.20.1150.12:FF:000001">
    <property type="entry name" value="Endoplasmic reticulum resident protein 29"/>
    <property type="match status" value="1"/>
</dbReference>
<feature type="domain" description="ERp29 N-terminal" evidence="6">
    <location>
        <begin position="26"/>
        <end position="147"/>
    </location>
</feature>
<keyword evidence="8" id="KW-1185">Reference proteome</keyword>
<dbReference type="Pfam" id="PF07749">
    <property type="entry name" value="ERp29"/>
    <property type="match status" value="1"/>
</dbReference>
<keyword evidence="3" id="KW-0175">Coiled coil</keyword>
<dbReference type="InterPro" id="IPR016855">
    <property type="entry name" value="ERp29"/>
</dbReference>
<feature type="chain" id="PRO_5042968607" description="Endoplasmic reticulum resident protein 29" evidence="4">
    <location>
        <begin position="24"/>
        <end position="250"/>
    </location>
</feature>
<evidence type="ECO:0000259" key="5">
    <source>
        <dbReference type="Pfam" id="PF07749"/>
    </source>
</evidence>
<keyword evidence="4" id="KW-0732">Signal</keyword>
<dbReference type="FunFam" id="3.40.30.10:FF:000133">
    <property type="entry name" value="Endoplasmic reticulum resident protein 29"/>
    <property type="match status" value="1"/>
</dbReference>
<accession>A0AAN9AI20</accession>
<evidence type="ECO:0000256" key="3">
    <source>
        <dbReference type="SAM" id="Coils"/>
    </source>
</evidence>
<dbReference type="SUPFAM" id="SSF52833">
    <property type="entry name" value="Thioredoxin-like"/>
    <property type="match status" value="1"/>
</dbReference>
<dbReference type="Pfam" id="PF07912">
    <property type="entry name" value="ERp29_N"/>
    <property type="match status" value="1"/>
</dbReference>
<evidence type="ECO:0000313" key="8">
    <source>
        <dbReference type="Proteomes" id="UP001374579"/>
    </source>
</evidence>
<proteinExistence type="predicted"/>
<dbReference type="InterPro" id="IPR036249">
    <property type="entry name" value="Thioredoxin-like_sf"/>
</dbReference>
<dbReference type="InterPro" id="IPR011679">
    <property type="entry name" value="ERp29_C"/>
</dbReference>
<evidence type="ECO:0000259" key="6">
    <source>
        <dbReference type="Pfam" id="PF07912"/>
    </source>
</evidence>
<dbReference type="Gene3D" id="1.20.1150.12">
    <property type="entry name" value="Endoplasmic reticulum resident protein 29, C-terminal domain"/>
    <property type="match status" value="1"/>
</dbReference>
<evidence type="ECO:0000256" key="4">
    <source>
        <dbReference type="SAM" id="SignalP"/>
    </source>
</evidence>
<evidence type="ECO:0000313" key="7">
    <source>
        <dbReference type="EMBL" id="KAK7087293.1"/>
    </source>
</evidence>
<evidence type="ECO:0000256" key="2">
    <source>
        <dbReference type="ARBA" id="ARBA00022824"/>
    </source>
</evidence>
<reference evidence="7 8" key="1">
    <citation type="submission" date="2024-02" db="EMBL/GenBank/DDBJ databases">
        <title>Chromosome-scale genome assembly of the rough periwinkle Littorina saxatilis.</title>
        <authorList>
            <person name="De Jode A."/>
            <person name="Faria R."/>
            <person name="Formenti G."/>
            <person name="Sims Y."/>
            <person name="Smith T.P."/>
            <person name="Tracey A."/>
            <person name="Wood J.M.D."/>
            <person name="Zagrodzka Z.B."/>
            <person name="Johannesson K."/>
            <person name="Butlin R.K."/>
            <person name="Leder E.H."/>
        </authorList>
    </citation>
    <scope>NUCLEOTIDE SEQUENCE [LARGE SCALE GENOMIC DNA]</scope>
    <source>
        <strain evidence="7">Snail1</strain>
        <tissue evidence="7">Muscle</tissue>
    </source>
</reference>
<dbReference type="Proteomes" id="UP001374579">
    <property type="component" value="Unassembled WGS sequence"/>
</dbReference>
<dbReference type="PANTHER" id="PTHR12211">
    <property type="entry name" value="ENDOPLASMIC RETICULUM PROTEIN ERP29"/>
    <property type="match status" value="1"/>
</dbReference>
<dbReference type="CDD" id="cd00238">
    <property type="entry name" value="ERp29c"/>
    <property type="match status" value="1"/>
</dbReference>
<protein>
    <recommendedName>
        <fullName evidence="1">Endoplasmic reticulum resident protein 29</fullName>
    </recommendedName>
</protein>
<keyword evidence="2" id="KW-0256">Endoplasmic reticulum</keyword>
<feature type="coiled-coil region" evidence="3">
    <location>
        <begin position="165"/>
        <end position="192"/>
    </location>
</feature>
<sequence length="250" mass="28192">MADKSVCAVFCALFLTILHHAGGEIVKGSVNLNSGVFDKIVDKHKAVLVKFDETYPYGDKQDVFKKVAEASVSQPELLVAEVQIADYGDKDNADLAERFVVKKEDFPVYKMFLKGKKEPIPFTGDGKNADKIKKFIMETTGLWLGLPACLEEFDKLVTTFFKAAVDKREAILRKAEEAAKALSNEADKESAEVYVKTMRRVIDKGDKFIQTETERVEKLRDGKVSDKKKEQLGKRLNILTSFELRMKDEL</sequence>
<dbReference type="InterPro" id="IPR036356">
    <property type="entry name" value="ERp29_C_sf"/>
</dbReference>
<dbReference type="InterPro" id="IPR012883">
    <property type="entry name" value="ERp29_N"/>
</dbReference>
<dbReference type="AlphaFoldDB" id="A0AAN9AI20"/>
<feature type="domain" description="Endoplasmic reticulum resident protein 29 C-terminal" evidence="5">
    <location>
        <begin position="149"/>
        <end position="242"/>
    </location>
</feature>
<dbReference type="SUPFAM" id="SSF47933">
    <property type="entry name" value="ERP29 C domain-like"/>
    <property type="match status" value="1"/>
</dbReference>
<dbReference type="Gene3D" id="3.40.30.10">
    <property type="entry name" value="Glutaredoxin"/>
    <property type="match status" value="1"/>
</dbReference>
<gene>
    <name evidence="7" type="ORF">V1264_021365</name>
</gene>
<dbReference type="EMBL" id="JBAMIC010004070">
    <property type="protein sequence ID" value="KAK7087293.1"/>
    <property type="molecule type" value="Genomic_DNA"/>
</dbReference>
<dbReference type="GO" id="GO:0009306">
    <property type="term" value="P:protein secretion"/>
    <property type="evidence" value="ECO:0007669"/>
    <property type="project" value="InterPro"/>
</dbReference>
<evidence type="ECO:0000256" key="1">
    <source>
        <dbReference type="ARBA" id="ARBA00014173"/>
    </source>
</evidence>
<dbReference type="PANTHER" id="PTHR12211:SF0">
    <property type="entry name" value="ENDOPLASMIC RETICULUM RESIDENT PROTEIN 29"/>
    <property type="match status" value="1"/>
</dbReference>
<dbReference type="GO" id="GO:0005788">
    <property type="term" value="C:endoplasmic reticulum lumen"/>
    <property type="evidence" value="ECO:0007669"/>
    <property type="project" value="InterPro"/>
</dbReference>
<comment type="caution">
    <text evidence="7">The sequence shown here is derived from an EMBL/GenBank/DDBJ whole genome shotgun (WGS) entry which is preliminary data.</text>
</comment>
<organism evidence="7 8">
    <name type="scientific">Littorina saxatilis</name>
    <dbReference type="NCBI Taxonomy" id="31220"/>
    <lineage>
        <taxon>Eukaryota</taxon>
        <taxon>Metazoa</taxon>
        <taxon>Spiralia</taxon>
        <taxon>Lophotrochozoa</taxon>
        <taxon>Mollusca</taxon>
        <taxon>Gastropoda</taxon>
        <taxon>Caenogastropoda</taxon>
        <taxon>Littorinimorpha</taxon>
        <taxon>Littorinoidea</taxon>
        <taxon>Littorinidae</taxon>
        <taxon>Littorina</taxon>
    </lineage>
</organism>
<feature type="signal peptide" evidence="4">
    <location>
        <begin position="1"/>
        <end position="23"/>
    </location>
</feature>